<dbReference type="Proteomes" id="UP001280629">
    <property type="component" value="Unassembled WGS sequence"/>
</dbReference>
<organism evidence="4 5">
    <name type="scientific">Sporosarcina aquimarina</name>
    <dbReference type="NCBI Taxonomy" id="114975"/>
    <lineage>
        <taxon>Bacteria</taxon>
        <taxon>Bacillati</taxon>
        <taxon>Bacillota</taxon>
        <taxon>Bacilli</taxon>
        <taxon>Bacillales</taxon>
        <taxon>Caryophanaceae</taxon>
        <taxon>Sporosarcina</taxon>
    </lineage>
</organism>
<evidence type="ECO:0000259" key="3">
    <source>
        <dbReference type="Pfam" id="PF22746"/>
    </source>
</evidence>
<feature type="domain" description="DUF4097" evidence="2">
    <location>
        <begin position="150"/>
        <end position="364"/>
    </location>
</feature>
<evidence type="ECO:0000256" key="1">
    <source>
        <dbReference type="SAM" id="MobiDB-lite"/>
    </source>
</evidence>
<feature type="region of interest" description="Disordered" evidence="1">
    <location>
        <begin position="29"/>
        <end position="87"/>
    </location>
</feature>
<keyword evidence="5" id="KW-1185">Reference proteome</keyword>
<dbReference type="EMBL" id="JAUBDH010000009">
    <property type="protein sequence ID" value="MDW0111034.1"/>
    <property type="molecule type" value="Genomic_DNA"/>
</dbReference>
<comment type="caution">
    <text evidence="4">The sequence shown here is derived from an EMBL/GenBank/DDBJ whole genome shotgun (WGS) entry which is preliminary data.</text>
</comment>
<name>A0ABU4G238_9BACL</name>
<dbReference type="Pfam" id="PF22746">
    <property type="entry name" value="SHOCT-like_DUF2089-C"/>
    <property type="match status" value="1"/>
</dbReference>
<feature type="domain" description="YvlB/LiaX N-terminal" evidence="3">
    <location>
        <begin position="3"/>
        <end position="30"/>
    </location>
</feature>
<dbReference type="InterPro" id="IPR053959">
    <property type="entry name" value="YvlB/LiaX_N"/>
</dbReference>
<gene>
    <name evidence="4" type="ORF">QT716_13405</name>
</gene>
<dbReference type="InterPro" id="IPR025164">
    <property type="entry name" value="Toastrack_DUF4097"/>
</dbReference>
<evidence type="ECO:0000313" key="5">
    <source>
        <dbReference type="Proteomes" id="UP001280629"/>
    </source>
</evidence>
<evidence type="ECO:0000259" key="2">
    <source>
        <dbReference type="Pfam" id="PF13349"/>
    </source>
</evidence>
<accession>A0ABU4G238</accession>
<sequence length="403" mass="44579">MQNERKRILTMLENGTISTDEALTLLEALSQSDSAAKPASVQTEQSKEKESPASEEEKTEQEDPFKKQKNSSEDQSTKYGKTSASAEEFMEDLRKDLTSVGDQFMQFMQSAVQKVKQFDMDNPFGAAVKFEHSEQKDGKDIEELILDIDNGKLSIVPGDSEEVSAAFSVKTFTSNSEEEAKKDFVEKLIFVADDKTLRISSNSKTIQVNTVLTVPKKVYRKISVRLLNGGLEVRNLETDVLRVKTANGKVNASYVNSKEAEIETLNGEIRLLSFDAVKLDAQTMNGLIYIDGKVKEAEARTLNGPISVTSKHDKPEKLEAKSVGGNIELYVPSTHSLVGSVTSTIGSLSLKLPDVEKTSNQDQLLHRSINFKKEVQDSPSDLHVFAESKTGSVLVCYTPEQHE</sequence>
<dbReference type="RefSeq" id="WP_317936620.1">
    <property type="nucleotide sequence ID" value="NZ_JAUBDH010000009.1"/>
</dbReference>
<protein>
    <submittedName>
        <fullName evidence="4">DUF4097 family beta strand repeat-containing protein</fullName>
    </submittedName>
</protein>
<evidence type="ECO:0000313" key="4">
    <source>
        <dbReference type="EMBL" id="MDW0111034.1"/>
    </source>
</evidence>
<reference evidence="4 5" key="1">
    <citation type="submission" date="2023-06" db="EMBL/GenBank/DDBJ databases">
        <title>Sporosarcina sp. nov., isolated from Korean traditional fermented seafood 'Jeotgal'.</title>
        <authorList>
            <person name="Yang A.-I."/>
            <person name="Shin N.-R."/>
        </authorList>
    </citation>
    <scope>NUCLEOTIDE SEQUENCE [LARGE SCALE GENOMIC DNA]</scope>
    <source>
        <strain evidence="4 5">KCTC3840</strain>
    </source>
</reference>
<proteinExistence type="predicted"/>
<feature type="compositionally biased region" description="Basic and acidic residues" evidence="1">
    <location>
        <begin position="45"/>
        <end position="76"/>
    </location>
</feature>
<dbReference type="Gene3D" id="2.160.20.120">
    <property type="match status" value="1"/>
</dbReference>
<dbReference type="Pfam" id="PF13349">
    <property type="entry name" value="DUF4097"/>
    <property type="match status" value="1"/>
</dbReference>